<gene>
    <name evidence="1" type="ORF">GCM10007043_05990</name>
</gene>
<reference evidence="1" key="1">
    <citation type="journal article" date="2014" name="Int. J. Syst. Evol. Microbiol.">
        <title>Complete genome sequence of Corynebacterium casei LMG S-19264T (=DSM 44701T), isolated from a smear-ripened cheese.</title>
        <authorList>
            <consortium name="US DOE Joint Genome Institute (JGI-PGF)"/>
            <person name="Walter F."/>
            <person name="Albersmeier A."/>
            <person name="Kalinowski J."/>
            <person name="Ruckert C."/>
        </authorList>
    </citation>
    <scope>NUCLEOTIDE SEQUENCE</scope>
    <source>
        <strain evidence="1">JCM 14719</strain>
    </source>
</reference>
<proteinExistence type="predicted"/>
<dbReference type="AlphaFoldDB" id="A0A8J3F9Y7"/>
<evidence type="ECO:0000313" key="1">
    <source>
        <dbReference type="EMBL" id="GGJ95003.1"/>
    </source>
</evidence>
<dbReference type="EMBL" id="BMOF01000007">
    <property type="protein sequence ID" value="GGJ95003.1"/>
    <property type="molecule type" value="Genomic_DNA"/>
</dbReference>
<dbReference type="Proteomes" id="UP000637720">
    <property type="component" value="Unassembled WGS sequence"/>
</dbReference>
<protein>
    <submittedName>
        <fullName evidence="1">Uncharacterized protein</fullName>
    </submittedName>
</protein>
<accession>A0A8J3F9Y7</accession>
<organism evidence="1 2">
    <name type="scientific">Calditerricola satsumensis</name>
    <dbReference type="NCBI Taxonomy" id="373054"/>
    <lineage>
        <taxon>Bacteria</taxon>
        <taxon>Bacillati</taxon>
        <taxon>Bacillota</taxon>
        <taxon>Bacilli</taxon>
        <taxon>Bacillales</taxon>
        <taxon>Bacillaceae</taxon>
        <taxon>Calditerricola</taxon>
    </lineage>
</organism>
<comment type="caution">
    <text evidence="1">The sequence shown here is derived from an EMBL/GenBank/DDBJ whole genome shotgun (WGS) entry which is preliminary data.</text>
</comment>
<evidence type="ECO:0000313" key="2">
    <source>
        <dbReference type="Proteomes" id="UP000637720"/>
    </source>
</evidence>
<reference evidence="1" key="2">
    <citation type="submission" date="2020-09" db="EMBL/GenBank/DDBJ databases">
        <authorList>
            <person name="Sun Q."/>
            <person name="Ohkuma M."/>
        </authorList>
    </citation>
    <scope>NUCLEOTIDE SEQUENCE</scope>
    <source>
        <strain evidence="1">JCM 14719</strain>
    </source>
</reference>
<keyword evidence="2" id="KW-1185">Reference proteome</keyword>
<sequence>MTQHQITGDAEHLHPLFLRDAKDEALAKLMETVWNRSCSPVPRGATGDGVGLDGEVAKPIGVSLAKETGEPGRVRA</sequence>
<name>A0A8J3F9Y7_9BACI</name>
<dbReference type="RefSeq" id="WP_054670371.1">
    <property type="nucleotide sequence ID" value="NZ_BMOF01000007.1"/>
</dbReference>